<dbReference type="NCBIfam" id="TIGR00512">
    <property type="entry name" value="salvage_mtnA"/>
    <property type="match status" value="1"/>
</dbReference>
<dbReference type="InterPro" id="IPR027363">
    <property type="entry name" value="M1Pi_N"/>
</dbReference>
<dbReference type="EMBL" id="ACIO01000248">
    <property type="protein sequence ID" value="EFC98608.1"/>
    <property type="molecule type" value="Genomic_DNA"/>
</dbReference>
<feature type="binding site" evidence="3">
    <location>
        <begin position="61"/>
        <end position="63"/>
    </location>
    <ligand>
        <name>substrate</name>
    </ligand>
</feature>
<gene>
    <name evidence="3 4" type="primary">mtnA</name>
    <name evidence="4" type="ORF">CLOSTHATH_03169</name>
</gene>
<feature type="binding site" evidence="3">
    <location>
        <position position="104"/>
    </location>
    <ligand>
        <name>substrate</name>
    </ligand>
</feature>
<dbReference type="SUPFAM" id="SSF100950">
    <property type="entry name" value="NagB/RpiA/CoA transferase-like"/>
    <property type="match status" value="1"/>
</dbReference>
<evidence type="ECO:0000256" key="1">
    <source>
        <dbReference type="ARBA" id="ARBA00023235"/>
    </source>
</evidence>
<keyword evidence="1 3" id="KW-0413">Isomerase</keyword>
<dbReference type="NCBIfam" id="TIGR00524">
    <property type="entry name" value="eIF-2B_rel"/>
    <property type="match status" value="1"/>
</dbReference>
<dbReference type="HAMAP" id="MF_01678">
    <property type="entry name" value="Salvage_MtnA"/>
    <property type="match status" value="1"/>
</dbReference>
<evidence type="ECO:0000256" key="2">
    <source>
        <dbReference type="ARBA" id="ARBA00052401"/>
    </source>
</evidence>
<evidence type="ECO:0000313" key="4">
    <source>
        <dbReference type="EMBL" id="EFC98608.1"/>
    </source>
</evidence>
<comment type="catalytic activity">
    <reaction evidence="2 3">
        <text>5-(methylsulfanyl)-alpha-D-ribose 1-phosphate = 5-(methylsulfanyl)-D-ribulose 1-phosphate</text>
        <dbReference type="Rhea" id="RHEA:19989"/>
        <dbReference type="ChEBI" id="CHEBI:58533"/>
        <dbReference type="ChEBI" id="CHEBI:58548"/>
        <dbReference type="EC" id="5.3.1.23"/>
    </reaction>
</comment>
<dbReference type="InterPro" id="IPR005251">
    <property type="entry name" value="IF-M1Pi"/>
</dbReference>
<dbReference type="GO" id="GO:0046523">
    <property type="term" value="F:S-methyl-5-thioribose-1-phosphate isomerase activity"/>
    <property type="evidence" value="ECO:0007669"/>
    <property type="project" value="UniProtKB-UniRule"/>
</dbReference>
<comment type="caution">
    <text evidence="4">The sequence shown here is derived from an EMBL/GenBank/DDBJ whole genome shotgun (WGS) entry which is preliminary data.</text>
</comment>
<comment type="function">
    <text evidence="3">Catalyzes the interconversion of methylthioribose-1-phosphate (MTR-1-P) into methylthioribulose-1-phosphate (MTRu-1-P).</text>
</comment>
<dbReference type="UniPathway" id="UPA00904">
    <property type="reaction ID" value="UER00874"/>
</dbReference>
<dbReference type="InterPro" id="IPR037171">
    <property type="entry name" value="NagB/RpiA_transferase-like"/>
</dbReference>
<proteinExistence type="inferred from homology"/>
<dbReference type="PANTHER" id="PTHR43475">
    <property type="entry name" value="METHYLTHIORIBOSE-1-PHOSPHATE ISOMERASE"/>
    <property type="match status" value="1"/>
</dbReference>
<name>D3AHT0_9FIRM</name>
<comment type="similarity">
    <text evidence="3">Belongs to the EIF-2B alpha/beta/delta subunits family. MtnA subfamily.</text>
</comment>
<dbReference type="InterPro" id="IPR011559">
    <property type="entry name" value="Initiation_fac_2B_a/b/d"/>
</dbReference>
<dbReference type="Gene3D" id="3.40.50.10470">
    <property type="entry name" value="Translation initiation factor eif-2b, domain 2"/>
    <property type="match status" value="1"/>
</dbReference>
<reference evidence="4 5" key="1">
    <citation type="submission" date="2010-01" db="EMBL/GenBank/DDBJ databases">
        <authorList>
            <person name="Weinstock G."/>
            <person name="Sodergren E."/>
            <person name="Clifton S."/>
            <person name="Fulton L."/>
            <person name="Fulton B."/>
            <person name="Courtney L."/>
            <person name="Fronick C."/>
            <person name="Harrison M."/>
            <person name="Strong C."/>
            <person name="Farmer C."/>
            <person name="Delahaunty K."/>
            <person name="Markovic C."/>
            <person name="Hall O."/>
            <person name="Minx P."/>
            <person name="Tomlinson C."/>
            <person name="Mitreva M."/>
            <person name="Nelson J."/>
            <person name="Hou S."/>
            <person name="Wollam A."/>
            <person name="Pepin K.H."/>
            <person name="Johnson M."/>
            <person name="Bhonagiri V."/>
            <person name="Nash W.E."/>
            <person name="Warren W."/>
            <person name="Chinwalla A."/>
            <person name="Mardis E.R."/>
            <person name="Wilson R.K."/>
        </authorList>
    </citation>
    <scope>NUCLEOTIDE SEQUENCE [LARGE SCALE GENOMIC DNA]</scope>
    <source>
        <strain evidence="4 5">DSM 13479</strain>
    </source>
</reference>
<feature type="active site" description="Proton donor" evidence="3">
    <location>
        <position position="254"/>
    </location>
</feature>
<keyword evidence="3" id="KW-0486">Methionine biosynthesis</keyword>
<dbReference type="Gene3D" id="1.20.120.420">
    <property type="entry name" value="translation initiation factor eif-2b, domain 1"/>
    <property type="match status" value="1"/>
</dbReference>
<dbReference type="HOGENOM" id="CLU_016218_1_2_9"/>
<dbReference type="GO" id="GO:0019509">
    <property type="term" value="P:L-methionine salvage from methylthioadenosine"/>
    <property type="evidence" value="ECO:0007669"/>
    <property type="project" value="UniProtKB-UniRule"/>
</dbReference>
<dbReference type="FunFam" id="1.20.120.420:FF:000003">
    <property type="entry name" value="Methylthioribose-1-phosphate isomerase"/>
    <property type="match status" value="1"/>
</dbReference>
<keyword evidence="3" id="KW-0028">Amino-acid biosynthesis</keyword>
<dbReference type="AlphaFoldDB" id="D3AHT0"/>
<feature type="binding site" evidence="3">
    <location>
        <position position="213"/>
    </location>
    <ligand>
        <name>substrate</name>
    </ligand>
</feature>
<feature type="binding site" evidence="3">
    <location>
        <begin position="264"/>
        <end position="265"/>
    </location>
    <ligand>
        <name>substrate</name>
    </ligand>
</feature>
<dbReference type="PANTHER" id="PTHR43475:SF1">
    <property type="entry name" value="METHYLTHIORIBOSE-1-PHOSPHATE ISOMERASE"/>
    <property type="match status" value="1"/>
</dbReference>
<evidence type="ECO:0000313" key="5">
    <source>
        <dbReference type="Proteomes" id="UP000004968"/>
    </source>
</evidence>
<dbReference type="NCBIfam" id="NF004326">
    <property type="entry name" value="PRK05720.1"/>
    <property type="match status" value="1"/>
</dbReference>
<evidence type="ECO:0000256" key="3">
    <source>
        <dbReference type="HAMAP-Rule" id="MF_01678"/>
    </source>
</evidence>
<sequence>MLETNIRGKELRNNMREIITLKWEKGNLFLLDQTLLPNTVTYVACKSLEDVYQAIQTMIVRGAPAIGVSAGYGMVLSANAFDGTETASFLDYFREQGEYLKSSRPTAVNLMWAADRMVKRAETLVDEGYPMEAVKKELEAEAVAIHEEDKQTNRNIGENLLSLLKDGDTVLTHCNAGSLATSEYGTALSVFYMAQEKGMNIKAFADETRPRLQGANLTAFELVEHGVDVTLICDNMAAVVLSQGKINALIVGCDRVAANGDTANKIGTFSVSVLANQFHVPVYIAAPTTTIDMECPTGKEIPIEERSREEVLCINGEYIAPKEVKTYNLAFDVTPAEYITAIVTEKGIVYPPFRDNLKILMKK</sequence>
<organism evidence="4 5">
    <name type="scientific">Hungatella hathewayi DSM 13479</name>
    <dbReference type="NCBI Taxonomy" id="566550"/>
    <lineage>
        <taxon>Bacteria</taxon>
        <taxon>Bacillati</taxon>
        <taxon>Bacillota</taxon>
        <taxon>Clostridia</taxon>
        <taxon>Lachnospirales</taxon>
        <taxon>Lachnospiraceae</taxon>
        <taxon>Hungatella</taxon>
    </lineage>
</organism>
<dbReference type="FunFam" id="3.40.50.10470:FF:000006">
    <property type="entry name" value="Methylthioribose-1-phosphate isomerase"/>
    <property type="match status" value="1"/>
</dbReference>
<dbReference type="EC" id="5.3.1.23" evidence="3"/>
<protein>
    <recommendedName>
        <fullName evidence="3">Methylthioribose-1-phosphate isomerase</fullName>
        <shortName evidence="3">M1Pi</shortName>
        <shortName evidence="3">MTR-1-P isomerase</shortName>
        <ecNumber evidence="3">5.3.1.23</ecNumber>
    </recommendedName>
    <alternativeName>
        <fullName evidence="3">S-methyl-5-thioribose-1-phosphate isomerase</fullName>
    </alternativeName>
</protein>
<feature type="site" description="Transition state stabilizer" evidence="3">
    <location>
        <position position="174"/>
    </location>
</feature>
<accession>D3AHT0</accession>
<dbReference type="InterPro" id="IPR000649">
    <property type="entry name" value="IF-2B-related"/>
</dbReference>
<comment type="pathway">
    <text evidence="3">Amino-acid biosynthesis; L-methionine biosynthesis via salvage pathway; L-methionine from S-methyl-5-thio-alpha-D-ribose 1-phosphate: step 1/6.</text>
</comment>
<dbReference type="InterPro" id="IPR042529">
    <property type="entry name" value="IF_2B-like_C"/>
</dbReference>
<dbReference type="Proteomes" id="UP000004968">
    <property type="component" value="Unassembled WGS sequence"/>
</dbReference>
<dbReference type="Pfam" id="PF01008">
    <property type="entry name" value="IF-2B"/>
    <property type="match status" value="1"/>
</dbReference>